<reference evidence="3 4" key="1">
    <citation type="journal article" date="2019" name="Gigascience">
        <title>Whole-genome sequence of the oriental lung fluke Paragonimus westermani.</title>
        <authorList>
            <person name="Oey H."/>
            <person name="Zakrzewski M."/>
            <person name="Narain K."/>
            <person name="Devi K.R."/>
            <person name="Agatsuma T."/>
            <person name="Nawaratna S."/>
            <person name="Gobert G.N."/>
            <person name="Jones M.K."/>
            <person name="Ragan M.A."/>
            <person name="McManus D.P."/>
            <person name="Krause L."/>
        </authorList>
    </citation>
    <scope>NUCLEOTIDE SEQUENCE [LARGE SCALE GENOMIC DNA]</scope>
    <source>
        <strain evidence="3 4">IND2009</strain>
    </source>
</reference>
<feature type="binding site" evidence="1">
    <location>
        <position position="44"/>
    </location>
    <ligand>
        <name>Zn(2+)</name>
        <dbReference type="ChEBI" id="CHEBI:29105"/>
        <note>catalytic</note>
    </ligand>
</feature>
<name>A0A5J4NYN1_9TREM</name>
<accession>A0A5J4NYN1</accession>
<dbReference type="PROSITE" id="PS50215">
    <property type="entry name" value="ADAM_MEPRO"/>
    <property type="match status" value="1"/>
</dbReference>
<comment type="caution">
    <text evidence="3">The sequence shown here is derived from an EMBL/GenBank/DDBJ whole genome shotgun (WGS) entry which is preliminary data.</text>
</comment>
<feature type="domain" description="Peptidase M12B" evidence="2">
    <location>
        <begin position="31"/>
        <end position="61"/>
    </location>
</feature>
<evidence type="ECO:0000259" key="2">
    <source>
        <dbReference type="PROSITE" id="PS50215"/>
    </source>
</evidence>
<dbReference type="Pfam" id="PF01421">
    <property type="entry name" value="Reprolysin"/>
    <property type="match status" value="1"/>
</dbReference>
<dbReference type="GO" id="GO:0006508">
    <property type="term" value="P:proteolysis"/>
    <property type="evidence" value="ECO:0007669"/>
    <property type="project" value="InterPro"/>
</dbReference>
<dbReference type="InterPro" id="IPR001590">
    <property type="entry name" value="Peptidase_M12B"/>
</dbReference>
<keyword evidence="4" id="KW-1185">Reference proteome</keyword>
<sequence length="61" mass="6791">MPPTFLFELALSAAFRKKDAPTIDLTDTVHTMAHELGHNFGLRHDTEECNCQNCIMATGVE</sequence>
<feature type="binding site" evidence="1">
    <location>
        <position position="34"/>
    </location>
    <ligand>
        <name>Zn(2+)</name>
        <dbReference type="ChEBI" id="CHEBI:29105"/>
        <note>catalytic</note>
    </ligand>
</feature>
<dbReference type="EMBL" id="QNGE01000508">
    <property type="protein sequence ID" value="KAA3680198.1"/>
    <property type="molecule type" value="Genomic_DNA"/>
</dbReference>
<evidence type="ECO:0000313" key="3">
    <source>
        <dbReference type="EMBL" id="KAA3680198.1"/>
    </source>
</evidence>
<keyword evidence="1" id="KW-0862">Zinc</keyword>
<dbReference type="Proteomes" id="UP000324629">
    <property type="component" value="Unassembled WGS sequence"/>
</dbReference>
<dbReference type="GO" id="GO:0004222">
    <property type="term" value="F:metalloendopeptidase activity"/>
    <property type="evidence" value="ECO:0007669"/>
    <property type="project" value="InterPro"/>
</dbReference>
<evidence type="ECO:0000256" key="1">
    <source>
        <dbReference type="PROSITE-ProRule" id="PRU00276"/>
    </source>
</evidence>
<dbReference type="GO" id="GO:0046872">
    <property type="term" value="F:metal ion binding"/>
    <property type="evidence" value="ECO:0007669"/>
    <property type="project" value="UniProtKB-KW"/>
</dbReference>
<evidence type="ECO:0000313" key="4">
    <source>
        <dbReference type="Proteomes" id="UP000324629"/>
    </source>
</evidence>
<protein>
    <recommendedName>
        <fullName evidence="2">Peptidase M12B domain-containing protein</fullName>
    </recommendedName>
</protein>
<dbReference type="SUPFAM" id="SSF55486">
    <property type="entry name" value="Metalloproteases ('zincins'), catalytic domain"/>
    <property type="match status" value="1"/>
</dbReference>
<feature type="binding site" evidence="1">
    <location>
        <position position="38"/>
    </location>
    <ligand>
        <name>Zn(2+)</name>
        <dbReference type="ChEBI" id="CHEBI:29105"/>
        <note>catalytic</note>
    </ligand>
</feature>
<organism evidence="3 4">
    <name type="scientific">Paragonimus westermani</name>
    <dbReference type="NCBI Taxonomy" id="34504"/>
    <lineage>
        <taxon>Eukaryota</taxon>
        <taxon>Metazoa</taxon>
        <taxon>Spiralia</taxon>
        <taxon>Lophotrochozoa</taxon>
        <taxon>Platyhelminthes</taxon>
        <taxon>Trematoda</taxon>
        <taxon>Digenea</taxon>
        <taxon>Plagiorchiida</taxon>
        <taxon>Troglotremata</taxon>
        <taxon>Troglotrematidae</taxon>
        <taxon>Paragonimus</taxon>
    </lineage>
</organism>
<dbReference type="InterPro" id="IPR024079">
    <property type="entry name" value="MetalloPept_cat_dom_sf"/>
</dbReference>
<dbReference type="AlphaFoldDB" id="A0A5J4NYN1"/>
<feature type="active site" evidence="1">
    <location>
        <position position="35"/>
    </location>
</feature>
<comment type="caution">
    <text evidence="1">Lacks conserved residue(s) required for the propagation of feature annotation.</text>
</comment>
<proteinExistence type="predicted"/>
<dbReference type="Gene3D" id="3.40.390.10">
    <property type="entry name" value="Collagenase (Catalytic Domain)"/>
    <property type="match status" value="1"/>
</dbReference>
<keyword evidence="1" id="KW-0479">Metal-binding</keyword>
<gene>
    <name evidence="3" type="ORF">DEA37_0003314</name>
</gene>